<feature type="transmembrane region" description="Helical" evidence="1">
    <location>
        <begin position="106"/>
        <end position="123"/>
    </location>
</feature>
<organism evidence="2 3">
    <name type="scientific">Nibrella viscosa</name>
    <dbReference type="NCBI Taxonomy" id="1084524"/>
    <lineage>
        <taxon>Bacteria</taxon>
        <taxon>Pseudomonadati</taxon>
        <taxon>Bacteroidota</taxon>
        <taxon>Cytophagia</taxon>
        <taxon>Cytophagales</taxon>
        <taxon>Spirosomataceae</taxon>
        <taxon>Nibrella</taxon>
    </lineage>
</organism>
<evidence type="ECO:0000313" key="3">
    <source>
        <dbReference type="Proteomes" id="UP001500936"/>
    </source>
</evidence>
<gene>
    <name evidence="2" type="ORF">GCM10023187_27220</name>
</gene>
<keyword evidence="1" id="KW-0812">Transmembrane</keyword>
<proteinExistence type="predicted"/>
<keyword evidence="1" id="KW-1133">Transmembrane helix</keyword>
<sequence length="150" mass="16487">MSKIVCTFKKIIPSSFMNFILHLLLDAAVIFGLAYIMPQVDVKNFGTALLVAVLLAVLNFLIGWLFRFPLNLVTFFLLTGVVRIVVTALILKLIDKILSSFRIDGFWPALIIAIVVAVAGVLIDRLLAPPAYVQDEIGNTAMRSLQSLIG</sequence>
<name>A0ABP8KI26_9BACT</name>
<keyword evidence="3" id="KW-1185">Reference proteome</keyword>
<evidence type="ECO:0000256" key="1">
    <source>
        <dbReference type="SAM" id="Phobius"/>
    </source>
</evidence>
<reference evidence="3" key="1">
    <citation type="journal article" date="2019" name="Int. J. Syst. Evol. Microbiol.">
        <title>The Global Catalogue of Microorganisms (GCM) 10K type strain sequencing project: providing services to taxonomists for standard genome sequencing and annotation.</title>
        <authorList>
            <consortium name="The Broad Institute Genomics Platform"/>
            <consortium name="The Broad Institute Genome Sequencing Center for Infectious Disease"/>
            <person name="Wu L."/>
            <person name="Ma J."/>
        </authorList>
    </citation>
    <scope>NUCLEOTIDE SEQUENCE [LARGE SCALE GENOMIC DNA]</scope>
    <source>
        <strain evidence="3">JCM 17925</strain>
    </source>
</reference>
<dbReference type="PANTHER" id="PTHR37309">
    <property type="entry name" value="SLR0284 PROTEIN"/>
    <property type="match status" value="1"/>
</dbReference>
<evidence type="ECO:0008006" key="4">
    <source>
        <dbReference type="Google" id="ProtNLM"/>
    </source>
</evidence>
<dbReference type="EMBL" id="BAABHB010000004">
    <property type="protein sequence ID" value="GAA4407051.1"/>
    <property type="molecule type" value="Genomic_DNA"/>
</dbReference>
<dbReference type="InterPro" id="IPR007165">
    <property type="entry name" value="Phage_holin_4_2"/>
</dbReference>
<evidence type="ECO:0000313" key="2">
    <source>
        <dbReference type="EMBL" id="GAA4407051.1"/>
    </source>
</evidence>
<dbReference type="Pfam" id="PF04020">
    <property type="entry name" value="Phage_holin_4_2"/>
    <property type="match status" value="1"/>
</dbReference>
<accession>A0ABP8KI26</accession>
<feature type="transmembrane region" description="Helical" evidence="1">
    <location>
        <begin position="72"/>
        <end position="94"/>
    </location>
</feature>
<comment type="caution">
    <text evidence="2">The sequence shown here is derived from an EMBL/GenBank/DDBJ whole genome shotgun (WGS) entry which is preliminary data.</text>
</comment>
<feature type="transmembrane region" description="Helical" evidence="1">
    <location>
        <begin position="16"/>
        <end position="36"/>
    </location>
</feature>
<dbReference type="PANTHER" id="PTHR37309:SF1">
    <property type="entry name" value="SLR0284 PROTEIN"/>
    <property type="match status" value="1"/>
</dbReference>
<keyword evidence="1" id="KW-0472">Membrane</keyword>
<protein>
    <recommendedName>
        <fullName evidence="4">Phage holin family protein</fullName>
    </recommendedName>
</protein>
<dbReference type="Proteomes" id="UP001500936">
    <property type="component" value="Unassembled WGS sequence"/>
</dbReference>
<feature type="transmembrane region" description="Helical" evidence="1">
    <location>
        <begin position="48"/>
        <end position="66"/>
    </location>
</feature>